<proteinExistence type="predicted"/>
<comment type="caution">
    <text evidence="2">The sequence shown here is derived from an EMBL/GenBank/DDBJ whole genome shotgun (WGS) entry which is preliminary data.</text>
</comment>
<dbReference type="Pfam" id="PF13899">
    <property type="entry name" value="Thioredoxin_7"/>
    <property type="match status" value="1"/>
</dbReference>
<evidence type="ECO:0008006" key="4">
    <source>
        <dbReference type="Google" id="ProtNLM"/>
    </source>
</evidence>
<dbReference type="RefSeq" id="WP_346032626.1">
    <property type="nucleotide sequence ID" value="NZ_BAABHV010000010.1"/>
</dbReference>
<dbReference type="SUPFAM" id="SSF52833">
    <property type="entry name" value="Thioredoxin-like"/>
    <property type="match status" value="1"/>
</dbReference>
<feature type="signal peptide" evidence="1">
    <location>
        <begin position="1"/>
        <end position="20"/>
    </location>
</feature>
<dbReference type="Gene3D" id="3.40.30.10">
    <property type="entry name" value="Glutaredoxin"/>
    <property type="match status" value="1"/>
</dbReference>
<dbReference type="PROSITE" id="PS51257">
    <property type="entry name" value="PROKAR_LIPOPROTEIN"/>
    <property type="match status" value="1"/>
</dbReference>
<dbReference type="Proteomes" id="UP001500518">
    <property type="component" value="Unassembled WGS sequence"/>
</dbReference>
<evidence type="ECO:0000256" key="1">
    <source>
        <dbReference type="SAM" id="SignalP"/>
    </source>
</evidence>
<keyword evidence="3" id="KW-1185">Reference proteome</keyword>
<reference evidence="3" key="1">
    <citation type="journal article" date="2019" name="Int. J. Syst. Evol. Microbiol.">
        <title>The Global Catalogue of Microorganisms (GCM) 10K type strain sequencing project: providing services to taxonomists for standard genome sequencing and annotation.</title>
        <authorList>
            <consortium name="The Broad Institute Genomics Platform"/>
            <consortium name="The Broad Institute Genome Sequencing Center for Infectious Disease"/>
            <person name="Wu L."/>
            <person name="Ma J."/>
        </authorList>
    </citation>
    <scope>NUCLEOTIDE SEQUENCE [LARGE SCALE GENOMIC DNA]</scope>
    <source>
        <strain evidence="3">JCM 18014</strain>
    </source>
</reference>
<accession>A0ABP9K9V6</accession>
<dbReference type="CDD" id="cd02947">
    <property type="entry name" value="TRX_family"/>
    <property type="match status" value="1"/>
</dbReference>
<protein>
    <recommendedName>
        <fullName evidence="4">Thioredoxin family protein</fullName>
    </recommendedName>
</protein>
<organism evidence="2 3">
    <name type="scientific">Erythrobacter westpacificensis</name>
    <dbReference type="NCBI Taxonomy" id="1055231"/>
    <lineage>
        <taxon>Bacteria</taxon>
        <taxon>Pseudomonadati</taxon>
        <taxon>Pseudomonadota</taxon>
        <taxon>Alphaproteobacteria</taxon>
        <taxon>Sphingomonadales</taxon>
        <taxon>Erythrobacteraceae</taxon>
        <taxon>Erythrobacter/Porphyrobacter group</taxon>
        <taxon>Erythrobacter</taxon>
    </lineage>
</organism>
<evidence type="ECO:0000313" key="2">
    <source>
        <dbReference type="EMBL" id="GAA5053978.1"/>
    </source>
</evidence>
<name>A0ABP9K9V6_9SPHN</name>
<feature type="chain" id="PRO_5045473525" description="Thioredoxin family protein" evidence="1">
    <location>
        <begin position="21"/>
        <end position="172"/>
    </location>
</feature>
<evidence type="ECO:0000313" key="3">
    <source>
        <dbReference type="Proteomes" id="UP001500518"/>
    </source>
</evidence>
<gene>
    <name evidence="2" type="ORF">GCM10023208_16380</name>
</gene>
<keyword evidence="1" id="KW-0732">Signal</keyword>
<sequence length="172" mass="17782">MIGKGALAALVAVASLSACASTATHDTAGPAAMSHPEGAIFDPSVDAHAAVDAALATAQSEDTLVLVVMGANWCHDSRALASYLMEPELAALLESHYEVVTIDVGLPHTGDGFNLDVAERFGVTPEGTPNVLVLDREGQLLNSQEDAVSWRNSASRTSAEVLATLQDWADAG</sequence>
<dbReference type="EMBL" id="BAABHV010000010">
    <property type="protein sequence ID" value="GAA5053978.1"/>
    <property type="molecule type" value="Genomic_DNA"/>
</dbReference>
<dbReference type="InterPro" id="IPR036249">
    <property type="entry name" value="Thioredoxin-like_sf"/>
</dbReference>